<dbReference type="PROSITE" id="PS51203">
    <property type="entry name" value="CS"/>
    <property type="match status" value="1"/>
</dbReference>
<keyword evidence="5" id="KW-0539">Nucleus</keyword>
<dbReference type="CDD" id="cd06467">
    <property type="entry name" value="p23_NUDC_like"/>
    <property type="match status" value="1"/>
</dbReference>
<dbReference type="OMA" id="DTRFVHH"/>
<proteinExistence type="predicted"/>
<dbReference type="InterPro" id="IPR007052">
    <property type="entry name" value="CS_dom"/>
</dbReference>
<reference evidence="7 8" key="2">
    <citation type="journal article" date="2014" name="J. Gen. Appl. Microbiol.">
        <title>The early diverging ascomycetous budding yeast Saitoella complicata has three histone deacetylases belonging to the Clr6, Hos2, and Rpd3 lineages.</title>
        <authorList>
            <person name="Nishida H."/>
            <person name="Matsumoto T."/>
            <person name="Kondo S."/>
            <person name="Hamamoto M."/>
            <person name="Yoshikawa H."/>
        </authorList>
    </citation>
    <scope>NUCLEOTIDE SEQUENCE [LARGE SCALE GENOMIC DNA]</scope>
    <source>
        <strain evidence="7 8">NRRL Y-17804</strain>
    </source>
</reference>
<dbReference type="InterPro" id="IPR037895">
    <property type="entry name" value="NUDCD1"/>
</dbReference>
<evidence type="ECO:0000256" key="2">
    <source>
        <dbReference type="ARBA" id="ARBA00004496"/>
    </source>
</evidence>
<gene>
    <name evidence="7" type="ORF">G7K_6089-t1</name>
</gene>
<dbReference type="RefSeq" id="XP_019021884.1">
    <property type="nucleotide sequence ID" value="XM_019170840.1"/>
</dbReference>
<dbReference type="GO" id="GO:0005737">
    <property type="term" value="C:cytoplasm"/>
    <property type="evidence" value="ECO:0007669"/>
    <property type="project" value="UniProtKB-SubCell"/>
</dbReference>
<dbReference type="Pfam" id="PF04969">
    <property type="entry name" value="CS"/>
    <property type="match status" value="1"/>
</dbReference>
<reference evidence="7 8" key="3">
    <citation type="journal article" date="2015" name="Genome Announc.">
        <title>Draft Genome Sequence of the Archiascomycetous Yeast Saitoella complicata.</title>
        <authorList>
            <person name="Yamauchi K."/>
            <person name="Kondo S."/>
            <person name="Hamamoto M."/>
            <person name="Takahashi Y."/>
            <person name="Ogura Y."/>
            <person name="Hayashi T."/>
            <person name="Nishida H."/>
        </authorList>
    </citation>
    <scope>NUCLEOTIDE SEQUENCE [LARGE SCALE GENOMIC DNA]</scope>
    <source>
        <strain evidence="7 8">NRRL Y-17804</strain>
    </source>
</reference>
<reference evidence="7 8" key="1">
    <citation type="journal article" date="2011" name="J. Gen. Appl. Microbiol.">
        <title>Draft genome sequencing of the enigmatic yeast Saitoella complicata.</title>
        <authorList>
            <person name="Nishida H."/>
            <person name="Hamamoto M."/>
            <person name="Sugiyama J."/>
        </authorList>
    </citation>
    <scope>NUCLEOTIDE SEQUENCE [LARGE SCALE GENOMIC DNA]</scope>
    <source>
        <strain evidence="7 8">NRRL Y-17804</strain>
    </source>
</reference>
<dbReference type="EMBL" id="BACD03000057">
    <property type="protein sequence ID" value="GAO52001.1"/>
    <property type="molecule type" value="Genomic_DNA"/>
</dbReference>
<accession>A0A0E9NQQ7</accession>
<dbReference type="AlphaFoldDB" id="A0A0E9NQQ7"/>
<evidence type="ECO:0000259" key="6">
    <source>
        <dbReference type="PROSITE" id="PS51203"/>
    </source>
</evidence>
<evidence type="ECO:0000256" key="1">
    <source>
        <dbReference type="ARBA" id="ARBA00004123"/>
    </source>
</evidence>
<dbReference type="SUPFAM" id="SSF49764">
    <property type="entry name" value="HSP20-like chaperones"/>
    <property type="match status" value="1"/>
</dbReference>
<feature type="domain" description="CS" evidence="6">
    <location>
        <begin position="281"/>
        <end position="381"/>
    </location>
</feature>
<comment type="subcellular location">
    <subcellularLocation>
        <location evidence="2">Cytoplasm</location>
    </subcellularLocation>
    <subcellularLocation>
        <location evidence="1">Nucleus</location>
    </subcellularLocation>
</comment>
<comment type="caution">
    <text evidence="7">The sequence shown here is derived from an EMBL/GenBank/DDBJ whole genome shotgun (WGS) entry which is preliminary data.</text>
</comment>
<name>A0A0E9NQQ7_SAICN</name>
<dbReference type="PANTHER" id="PTHR21664">
    <property type="entry name" value="CHRONIC MYELOGENOUS LEUKEMIA TUMOR ANTIGEN 66"/>
    <property type="match status" value="1"/>
</dbReference>
<dbReference type="Proteomes" id="UP000033140">
    <property type="component" value="Unassembled WGS sequence"/>
</dbReference>
<dbReference type="GO" id="GO:0005634">
    <property type="term" value="C:nucleus"/>
    <property type="evidence" value="ECO:0007669"/>
    <property type="project" value="UniProtKB-SubCell"/>
</dbReference>
<evidence type="ECO:0000313" key="8">
    <source>
        <dbReference type="Proteomes" id="UP000033140"/>
    </source>
</evidence>
<dbReference type="OrthoDB" id="428655at2759"/>
<dbReference type="InterPro" id="IPR008978">
    <property type="entry name" value="HSP20-like_chaperone"/>
</dbReference>
<dbReference type="Gene3D" id="2.60.40.790">
    <property type="match status" value="1"/>
</dbReference>
<dbReference type="STRING" id="698492.A0A0E9NQQ7"/>
<dbReference type="PANTHER" id="PTHR21664:SF1">
    <property type="entry name" value="NUDC DOMAIN-CONTAINING PROTEIN 1"/>
    <property type="match status" value="1"/>
</dbReference>
<keyword evidence="8" id="KW-1185">Reference proteome</keyword>
<keyword evidence="4" id="KW-0963">Cytoplasm</keyword>
<evidence type="ECO:0000256" key="5">
    <source>
        <dbReference type="ARBA" id="ARBA00023242"/>
    </source>
</evidence>
<organism evidence="7 8">
    <name type="scientific">Saitoella complicata (strain BCRC 22490 / CBS 7301 / JCM 7358 / NBRC 10748 / NRRL Y-17804)</name>
    <dbReference type="NCBI Taxonomy" id="698492"/>
    <lineage>
        <taxon>Eukaryota</taxon>
        <taxon>Fungi</taxon>
        <taxon>Dikarya</taxon>
        <taxon>Ascomycota</taxon>
        <taxon>Taphrinomycotina</taxon>
        <taxon>Taphrinomycotina incertae sedis</taxon>
        <taxon>Saitoella</taxon>
    </lineage>
</organism>
<evidence type="ECO:0000313" key="7">
    <source>
        <dbReference type="EMBL" id="GAO52001.1"/>
    </source>
</evidence>
<sequence length="587" mass="65472">MPGLAAQPKQVQLFAKKELLNPHFNGYKFASFNDRDNLITQELELPPYRPTLPVGARVPYSEVRVRTQWEFLTPGWEKGSAWYVAAEGEVVRVAWNSDNRKTSSSVVARIPLPNPGSLKSLDKTDLYPYYPTVNAVRQDLLLVSDGAGLFYCLRLSEENARAEIFAQLPYSNEKEPVLLLDAFMAQDDSIQILVCRPSGEEVIGENKQGSVQRCYRVEHARLATSGFKIDVLSTLEGREIPVYAAFDRDSPNVFVVSGSERYGVVEASEEVALEQDQHQEKPRPKYTWTQTGTDLTISIPVPEKTSKTAIKVHYSAKTLQVTIADIFKPFNSDQELNLWGPIDVEDSTWTLSSYSDKSSNIKILDIYFEKKDANTRWPHMFMEDDGAEEYVDPSERAAMLEKLEKYTQTLTEDNPGVGLPEARMREERDDSVDVNNYTYLQLVQDGRIAIEVAGVELVGSQFANPKQRAHFVAKRDVDALVYKIIAEGMSHEASYSALAFVAASKRSRKYVKVEPTGRWAVVLESGAAGGKNAYVYWGSKRGDENGKQSVVRLGMEPLGAVIVGEGSVLILGTSEDGRVLATVLTDL</sequence>
<evidence type="ECO:0000256" key="3">
    <source>
        <dbReference type="ARBA" id="ARBA00018915"/>
    </source>
</evidence>
<evidence type="ECO:0000256" key="4">
    <source>
        <dbReference type="ARBA" id="ARBA00022490"/>
    </source>
</evidence>
<protein>
    <recommendedName>
        <fullName evidence="3">NudC domain-containing protein 1</fullName>
    </recommendedName>
</protein>